<evidence type="ECO:0000313" key="4">
    <source>
        <dbReference type="EMBL" id="MFH8587896.1"/>
    </source>
</evidence>
<dbReference type="Pfam" id="PF00583">
    <property type="entry name" value="Acetyltransf_1"/>
    <property type="match status" value="1"/>
</dbReference>
<dbReference type="InterPro" id="IPR016181">
    <property type="entry name" value="Acyl_CoA_acyltransferase"/>
</dbReference>
<evidence type="ECO:0000313" key="5">
    <source>
        <dbReference type="Proteomes" id="UP001610990"/>
    </source>
</evidence>
<dbReference type="InterPro" id="IPR000182">
    <property type="entry name" value="GNAT_dom"/>
</dbReference>
<dbReference type="CDD" id="cd04301">
    <property type="entry name" value="NAT_SF"/>
    <property type="match status" value="1"/>
</dbReference>
<dbReference type="PANTHER" id="PTHR43877">
    <property type="entry name" value="AMINOALKYLPHOSPHONATE N-ACETYLTRANSFERASE-RELATED-RELATED"/>
    <property type="match status" value="1"/>
</dbReference>
<feature type="domain" description="N-acetyltransferase" evidence="3">
    <location>
        <begin position="3"/>
        <end position="158"/>
    </location>
</feature>
<proteinExistence type="predicted"/>
<dbReference type="EC" id="2.3.-.-" evidence="4"/>
<keyword evidence="2 4" id="KW-0012">Acyltransferase</keyword>
<gene>
    <name evidence="4" type="ORF">ACH4GP_26425</name>
</gene>
<evidence type="ECO:0000256" key="1">
    <source>
        <dbReference type="ARBA" id="ARBA00022679"/>
    </source>
</evidence>
<dbReference type="PROSITE" id="PS51186">
    <property type="entry name" value="GNAT"/>
    <property type="match status" value="1"/>
</dbReference>
<dbReference type="GO" id="GO:0016746">
    <property type="term" value="F:acyltransferase activity"/>
    <property type="evidence" value="ECO:0007669"/>
    <property type="project" value="UniProtKB-KW"/>
</dbReference>
<dbReference type="EMBL" id="JBIRGH010000019">
    <property type="protein sequence ID" value="MFH8587896.1"/>
    <property type="molecule type" value="Genomic_DNA"/>
</dbReference>
<keyword evidence="5" id="KW-1185">Reference proteome</keyword>
<protein>
    <submittedName>
        <fullName evidence="4">GNAT family N-acetyltransferase</fullName>
        <ecNumber evidence="4">2.3.-.-</ecNumber>
    </submittedName>
</protein>
<organism evidence="4 5">
    <name type="scientific">Streptomyces celluloflavus</name>
    <dbReference type="NCBI Taxonomy" id="58344"/>
    <lineage>
        <taxon>Bacteria</taxon>
        <taxon>Bacillati</taxon>
        <taxon>Actinomycetota</taxon>
        <taxon>Actinomycetes</taxon>
        <taxon>Kitasatosporales</taxon>
        <taxon>Streptomycetaceae</taxon>
        <taxon>Streptomyces</taxon>
    </lineage>
</organism>
<evidence type="ECO:0000256" key="2">
    <source>
        <dbReference type="ARBA" id="ARBA00023315"/>
    </source>
</evidence>
<accession>A0ABW7RIJ6</accession>
<dbReference type="InterPro" id="IPR050832">
    <property type="entry name" value="Bact_Acetyltransf"/>
</dbReference>
<dbReference type="SUPFAM" id="SSF55729">
    <property type="entry name" value="Acyl-CoA N-acyltransferases (Nat)"/>
    <property type="match status" value="2"/>
</dbReference>
<keyword evidence="1 4" id="KW-0808">Transferase</keyword>
<comment type="caution">
    <text evidence="4">The sequence shown here is derived from an EMBL/GenBank/DDBJ whole genome shotgun (WGS) entry which is preliminary data.</text>
</comment>
<dbReference type="Gene3D" id="3.40.630.30">
    <property type="match status" value="1"/>
</dbReference>
<dbReference type="Proteomes" id="UP001610990">
    <property type="component" value="Unassembled WGS sequence"/>
</dbReference>
<dbReference type="RefSeq" id="WP_367430294.1">
    <property type="nucleotide sequence ID" value="NZ_CP108413.1"/>
</dbReference>
<sequence length="315" mass="32735">MMPAVRAFRPADAKAVADLRRAVLPYLISTPQGVARQVSAAPAAQCLRLFVAELDGRIVGAVHSGLVHELGAPGRAAATPLVHPDHRGRGAGGALLTAAEAQLTAAGATRLFARAADEPGALAFAAHRGYRRTRPAGFLRLDLAGARLPPLPGRLPPLPGRLPPGVRLCTGADFGADPYPLFAADAEAAADGPGDTAGDAAAYENWLLRTWEHPDHDLGLTTVVTVDGEIAACTLATTDGLGRYSSGTTGTRRAFGRGPARLAATDSLRRARDAGCTEAFTGHDAANAPMLAINHALGYRPYAAEWRCVRELGRG</sequence>
<name>A0ABW7RIJ6_9ACTN</name>
<dbReference type="PANTHER" id="PTHR43877:SF1">
    <property type="entry name" value="ACETYLTRANSFERASE"/>
    <property type="match status" value="1"/>
</dbReference>
<reference evidence="4 5" key="1">
    <citation type="submission" date="2024-10" db="EMBL/GenBank/DDBJ databases">
        <title>The Natural Products Discovery Center: Release of the First 8490 Sequenced Strains for Exploring Actinobacteria Biosynthetic Diversity.</title>
        <authorList>
            <person name="Kalkreuter E."/>
            <person name="Kautsar S.A."/>
            <person name="Yang D."/>
            <person name="Bader C.D."/>
            <person name="Teijaro C.N."/>
            <person name="Fluegel L."/>
            <person name="Davis C.M."/>
            <person name="Simpson J.R."/>
            <person name="Lauterbach L."/>
            <person name="Steele A.D."/>
            <person name="Gui C."/>
            <person name="Meng S."/>
            <person name="Li G."/>
            <person name="Viehrig K."/>
            <person name="Ye F."/>
            <person name="Su P."/>
            <person name="Kiefer A.F."/>
            <person name="Nichols A."/>
            <person name="Cepeda A.J."/>
            <person name="Yan W."/>
            <person name="Fan B."/>
            <person name="Jiang Y."/>
            <person name="Adhikari A."/>
            <person name="Zheng C.-J."/>
            <person name="Schuster L."/>
            <person name="Cowan T.M."/>
            <person name="Smanski M.J."/>
            <person name="Chevrette M.G."/>
            <person name="De Carvalho L.P.S."/>
            <person name="Shen B."/>
        </authorList>
    </citation>
    <scope>NUCLEOTIDE SEQUENCE [LARGE SCALE GENOMIC DNA]</scope>
    <source>
        <strain evidence="4 5">NPDC018013</strain>
    </source>
</reference>
<evidence type="ECO:0000259" key="3">
    <source>
        <dbReference type="PROSITE" id="PS51186"/>
    </source>
</evidence>